<protein>
    <submittedName>
        <fullName evidence="1">Uncharacterized protein</fullName>
    </submittedName>
</protein>
<evidence type="ECO:0000313" key="1">
    <source>
        <dbReference type="EMBL" id="APO74270.1"/>
    </source>
</evidence>
<dbReference type="EMBL" id="CP017241">
    <property type="protein sequence ID" value="APO74270.1"/>
    <property type="molecule type" value="Genomic_DNA"/>
</dbReference>
<dbReference type="AlphaFoldDB" id="A0A1L5P292"/>
<proteinExistence type="predicted"/>
<organism evidence="1 2">
    <name type="scientific">Rhizobium etli 8C-3</name>
    <dbReference type="NCBI Taxonomy" id="538025"/>
    <lineage>
        <taxon>Bacteria</taxon>
        <taxon>Pseudomonadati</taxon>
        <taxon>Pseudomonadota</taxon>
        <taxon>Alphaproteobacteria</taxon>
        <taxon>Hyphomicrobiales</taxon>
        <taxon>Rhizobiaceae</taxon>
        <taxon>Rhizobium/Agrobacterium group</taxon>
        <taxon>Rhizobium</taxon>
    </lineage>
</organism>
<name>A0A1L5P292_RHIET</name>
<dbReference type="Proteomes" id="UP000185109">
    <property type="component" value="Chromosome"/>
</dbReference>
<accession>A0A1L5P292</accession>
<sequence length="133" mass="14329">MQLPANTLRGEAPLKIGSVDLIVVIEFGRLVSLSKAVGTDSLDELYRRLLGFEPWTVACALRCLVLHEDGPEKEAALAAKAISELSVADEAAWQKAMNTAMLSHIEAGRKIRNDAPLFDQVETAVSGERASPS</sequence>
<evidence type="ECO:0000313" key="2">
    <source>
        <dbReference type="Proteomes" id="UP000185109"/>
    </source>
</evidence>
<gene>
    <name evidence="1" type="ORF">AM571_CH01435</name>
</gene>
<dbReference type="RefSeq" id="WP_074060831.1">
    <property type="nucleotide sequence ID" value="NZ_CP017241.1"/>
</dbReference>
<reference evidence="1 2" key="1">
    <citation type="submission" date="2016-09" db="EMBL/GenBank/DDBJ databases">
        <title>The complete genome sequences of Rhizobium gallicum, symbiovars gallicum and phaseoli, symbionts associated to common bean (Phaseolus vulgaris).</title>
        <authorList>
            <person name="Bustos P."/>
            <person name="Santamaria R.I."/>
            <person name="Perez-Carrascal O.M."/>
            <person name="Juarez S."/>
            <person name="Lozano L."/>
            <person name="Martinez-Flores I."/>
            <person name="Martinez-Romero E."/>
            <person name="Cevallos M."/>
            <person name="Romero D."/>
            <person name="Davila G."/>
            <person name="Gonzalez V."/>
        </authorList>
    </citation>
    <scope>NUCLEOTIDE SEQUENCE [LARGE SCALE GENOMIC DNA]</scope>
    <source>
        <strain evidence="1 2">8C-3</strain>
    </source>
</reference>